<feature type="transmembrane region" description="Helical" evidence="10">
    <location>
        <begin position="443"/>
        <end position="464"/>
    </location>
</feature>
<dbReference type="EMBL" id="CAJZAF010000045">
    <property type="protein sequence ID" value="CAG9185857.1"/>
    <property type="molecule type" value="Genomic_DNA"/>
</dbReference>
<accession>A0ABN7ZP03</accession>
<feature type="transmembrane region" description="Helical" evidence="10">
    <location>
        <begin position="257"/>
        <end position="283"/>
    </location>
</feature>
<keyword evidence="12" id="KW-1185">Reference proteome</keyword>
<feature type="transmembrane region" description="Helical" evidence="10">
    <location>
        <begin position="368"/>
        <end position="387"/>
    </location>
</feature>
<dbReference type="PANTHER" id="PTHR43298">
    <property type="entry name" value="MULTIDRUG RESISTANCE PROTEIN NORM-RELATED"/>
    <property type="match status" value="1"/>
</dbReference>
<evidence type="ECO:0000313" key="11">
    <source>
        <dbReference type="EMBL" id="CAG9185857.1"/>
    </source>
</evidence>
<dbReference type="Proteomes" id="UP000701702">
    <property type="component" value="Unassembled WGS sequence"/>
</dbReference>
<comment type="subcellular location">
    <subcellularLocation>
        <location evidence="1">Cell inner membrane</location>
        <topology evidence="1">Multi-pass membrane protein</topology>
    </subcellularLocation>
</comment>
<organism evidence="11 12">
    <name type="scientific">Cupriavidus pinatubonensis</name>
    <dbReference type="NCBI Taxonomy" id="248026"/>
    <lineage>
        <taxon>Bacteria</taxon>
        <taxon>Pseudomonadati</taxon>
        <taxon>Pseudomonadota</taxon>
        <taxon>Betaproteobacteria</taxon>
        <taxon>Burkholderiales</taxon>
        <taxon>Burkholderiaceae</taxon>
        <taxon>Cupriavidus</taxon>
    </lineage>
</organism>
<dbReference type="NCBIfam" id="TIGR00797">
    <property type="entry name" value="matE"/>
    <property type="match status" value="1"/>
</dbReference>
<protein>
    <recommendedName>
        <fullName evidence="9">Multidrug-efflux transporter</fullName>
    </recommendedName>
</protein>
<evidence type="ECO:0000256" key="3">
    <source>
        <dbReference type="ARBA" id="ARBA00022449"/>
    </source>
</evidence>
<feature type="transmembrane region" description="Helical" evidence="10">
    <location>
        <begin position="112"/>
        <end position="129"/>
    </location>
</feature>
<feature type="transmembrane region" description="Helical" evidence="10">
    <location>
        <begin position="72"/>
        <end position="92"/>
    </location>
</feature>
<keyword evidence="7" id="KW-0406">Ion transport</keyword>
<dbReference type="Pfam" id="PF01554">
    <property type="entry name" value="MatE"/>
    <property type="match status" value="2"/>
</dbReference>
<evidence type="ECO:0000313" key="12">
    <source>
        <dbReference type="Proteomes" id="UP000701702"/>
    </source>
</evidence>
<feature type="transmembrane region" description="Helical" evidence="10">
    <location>
        <begin position="32"/>
        <end position="52"/>
    </location>
</feature>
<dbReference type="PIRSF" id="PIRSF006603">
    <property type="entry name" value="DinF"/>
    <property type="match status" value="1"/>
</dbReference>
<name>A0ABN7ZP03_9BURK</name>
<keyword evidence="8 10" id="KW-0472">Membrane</keyword>
<proteinExistence type="predicted"/>
<evidence type="ECO:0000256" key="1">
    <source>
        <dbReference type="ARBA" id="ARBA00004429"/>
    </source>
</evidence>
<evidence type="ECO:0000256" key="4">
    <source>
        <dbReference type="ARBA" id="ARBA00022475"/>
    </source>
</evidence>
<keyword evidence="3" id="KW-0050">Antiport</keyword>
<feature type="transmembrane region" description="Helical" evidence="10">
    <location>
        <begin position="335"/>
        <end position="356"/>
    </location>
</feature>
<dbReference type="CDD" id="cd13131">
    <property type="entry name" value="MATE_NorM_like"/>
    <property type="match status" value="1"/>
</dbReference>
<keyword evidence="5 10" id="KW-0812">Transmembrane</keyword>
<dbReference type="PANTHER" id="PTHR43298:SF2">
    <property type="entry name" value="FMN_FAD EXPORTER YEEO-RELATED"/>
    <property type="match status" value="1"/>
</dbReference>
<dbReference type="InterPro" id="IPR002528">
    <property type="entry name" value="MATE_fam"/>
</dbReference>
<keyword evidence="6 10" id="KW-1133">Transmembrane helix</keyword>
<feature type="transmembrane region" description="Helical" evidence="10">
    <location>
        <begin position="408"/>
        <end position="431"/>
    </location>
</feature>
<gene>
    <name evidence="11" type="primary">norM</name>
    <name evidence="11" type="ORF">LMG23994_05924</name>
</gene>
<dbReference type="InterPro" id="IPR050222">
    <property type="entry name" value="MATE_MdtK"/>
</dbReference>
<dbReference type="InterPro" id="IPR048279">
    <property type="entry name" value="MdtK-like"/>
</dbReference>
<evidence type="ECO:0000256" key="10">
    <source>
        <dbReference type="SAM" id="Phobius"/>
    </source>
</evidence>
<evidence type="ECO:0000256" key="8">
    <source>
        <dbReference type="ARBA" id="ARBA00023136"/>
    </source>
</evidence>
<reference evidence="11 12" key="1">
    <citation type="submission" date="2021-08" db="EMBL/GenBank/DDBJ databases">
        <authorList>
            <person name="Peeters C."/>
        </authorList>
    </citation>
    <scope>NUCLEOTIDE SEQUENCE [LARGE SCALE GENOMIC DNA]</scope>
    <source>
        <strain evidence="11 12">LMG 23994</strain>
    </source>
</reference>
<keyword evidence="2" id="KW-0813">Transport</keyword>
<sequence>MAGGRAAAAADLRALSRSYESGMNLLHDLRRIAHLAAPVLVGQLAVIAFGVMDTVMAGRASASDLAAVGLGGSIYITVYISLMGVLQALAPIAGQLYGAGRSDEIGSEVRQAAWLGLALSVPGVLLLAFPEPLLAFAKAPPELVGKASQYLHIGAFGLPAALGFRIYSALNNALSRPVMVTMLQIVGLALKVPLNAWFINGGFGVPAMGGPGCALASTLISWTWCIAGLLILRYSAVYRSLKIFSAWSWPVATQLRALLRLGVPMGLTYLIEITSFTLMSIFITRMGTVMLAGHQIIANLGAVAYMLPLSLAIATSTLVAQSIGARDMAGASRLAWRGICLAAALAMLTGCLLWLLRETVLHAYTKDGAVVAAALPLVLFIAFYQAFDAVQVMTAFILRAYKIALIPTLIYAGSLWGIGIGGGYVLGFGLIDTLPPFTRGASGFWIANSASLAVAGFFLVRYFMRISAAERH</sequence>
<keyword evidence="4" id="KW-1003">Cell membrane</keyword>
<feature type="transmembrane region" description="Helical" evidence="10">
    <location>
        <begin position="219"/>
        <end position="236"/>
    </location>
</feature>
<evidence type="ECO:0000256" key="2">
    <source>
        <dbReference type="ARBA" id="ARBA00022448"/>
    </source>
</evidence>
<feature type="transmembrane region" description="Helical" evidence="10">
    <location>
        <begin position="149"/>
        <end position="167"/>
    </location>
</feature>
<evidence type="ECO:0000256" key="7">
    <source>
        <dbReference type="ARBA" id="ARBA00023065"/>
    </source>
</evidence>
<evidence type="ECO:0000256" key="9">
    <source>
        <dbReference type="ARBA" id="ARBA00031636"/>
    </source>
</evidence>
<comment type="caution">
    <text evidence="11">The sequence shown here is derived from an EMBL/GenBank/DDBJ whole genome shotgun (WGS) entry which is preliminary data.</text>
</comment>
<evidence type="ECO:0000256" key="6">
    <source>
        <dbReference type="ARBA" id="ARBA00022989"/>
    </source>
</evidence>
<evidence type="ECO:0000256" key="5">
    <source>
        <dbReference type="ARBA" id="ARBA00022692"/>
    </source>
</evidence>
<feature type="transmembrane region" description="Helical" evidence="10">
    <location>
        <begin position="179"/>
        <end position="199"/>
    </location>
</feature>